<feature type="transmembrane region" description="Helical" evidence="1">
    <location>
        <begin position="147"/>
        <end position="164"/>
    </location>
</feature>
<keyword evidence="1" id="KW-0812">Transmembrane</keyword>
<dbReference type="PANTHER" id="PTHR31721">
    <property type="entry name" value="OS06G0710300 PROTEIN"/>
    <property type="match status" value="1"/>
</dbReference>
<dbReference type="PANTHER" id="PTHR31721:SF4">
    <property type="entry name" value="OS06G0710300 PROTEIN"/>
    <property type="match status" value="1"/>
</dbReference>
<sequence length="168" mass="19372">MEFLEKLFEAFLWRTRWFVLFAVIFSLVASLSLFILASVEILEPVEHLFSNHFHVSAEEHEYLVGTIVGAIDLYLIATVLIIFSLGLYELFISKIDEAENDEKSSRILAIHSLDDLKDKLAKVVLMVLIVTFFKYAIHIEYKTPIDTLYLAVGVFMLALALYFTHKKH</sequence>
<feature type="transmembrane region" description="Helical" evidence="1">
    <location>
        <begin position="62"/>
        <end position="88"/>
    </location>
</feature>
<dbReference type="InterPro" id="IPR005134">
    <property type="entry name" value="UPF0114"/>
</dbReference>
<evidence type="ECO:0000313" key="3">
    <source>
        <dbReference type="Proteomes" id="UP000280881"/>
    </source>
</evidence>
<reference evidence="2 3" key="1">
    <citation type="submission" date="2018-10" db="EMBL/GenBank/DDBJ databases">
        <title>Genomic Encyclopedia of Type Strains, Phase IV (KMG-IV): sequencing the most valuable type-strain genomes for metagenomic binning, comparative biology and taxonomic classification.</title>
        <authorList>
            <person name="Goeker M."/>
        </authorList>
    </citation>
    <scope>NUCLEOTIDE SEQUENCE [LARGE SCALE GENOMIC DNA]</scope>
    <source>
        <strain evidence="2 3">DSM 15521</strain>
    </source>
</reference>
<evidence type="ECO:0000313" key="2">
    <source>
        <dbReference type="EMBL" id="RKQ63232.1"/>
    </source>
</evidence>
<proteinExistence type="predicted"/>
<dbReference type="RefSeq" id="WP_121169433.1">
    <property type="nucleotide sequence ID" value="NZ_RBIE01000001.1"/>
</dbReference>
<dbReference type="Pfam" id="PF03350">
    <property type="entry name" value="UPF0114"/>
    <property type="match status" value="1"/>
</dbReference>
<accession>A0A420W7H6</accession>
<gene>
    <name evidence="2" type="ORF">C7457_0095</name>
</gene>
<keyword evidence="3" id="KW-1185">Reference proteome</keyword>
<feature type="transmembrane region" description="Helical" evidence="1">
    <location>
        <begin position="120"/>
        <end position="141"/>
    </location>
</feature>
<comment type="caution">
    <text evidence="2">The sequence shown here is derived from an EMBL/GenBank/DDBJ whole genome shotgun (WGS) entry which is preliminary data.</text>
</comment>
<dbReference type="PIRSF" id="PIRSF026509">
    <property type="entry name" value="UCP026509"/>
    <property type="match status" value="1"/>
</dbReference>
<protein>
    <submittedName>
        <fullName evidence="2">Uncharacterized protein (TIGR00645 family)</fullName>
    </submittedName>
</protein>
<dbReference type="EMBL" id="RBIE01000001">
    <property type="protein sequence ID" value="RKQ63232.1"/>
    <property type="molecule type" value="Genomic_DNA"/>
</dbReference>
<name>A0A420W7H6_9BACT</name>
<dbReference type="Proteomes" id="UP000280881">
    <property type="component" value="Unassembled WGS sequence"/>
</dbReference>
<keyword evidence="1" id="KW-0472">Membrane</keyword>
<organism evidence="2 3">
    <name type="scientific">Thermovibrio guaymasensis</name>
    <dbReference type="NCBI Taxonomy" id="240167"/>
    <lineage>
        <taxon>Bacteria</taxon>
        <taxon>Pseudomonadati</taxon>
        <taxon>Aquificota</taxon>
        <taxon>Aquificia</taxon>
        <taxon>Desulfurobacteriales</taxon>
        <taxon>Desulfurobacteriaceae</taxon>
        <taxon>Thermovibrio</taxon>
    </lineage>
</organism>
<keyword evidence="1" id="KW-1133">Transmembrane helix</keyword>
<feature type="transmembrane region" description="Helical" evidence="1">
    <location>
        <begin position="17"/>
        <end position="42"/>
    </location>
</feature>
<dbReference type="AlphaFoldDB" id="A0A420W7H6"/>
<dbReference type="OrthoDB" id="553933at2"/>
<evidence type="ECO:0000256" key="1">
    <source>
        <dbReference type="SAM" id="Phobius"/>
    </source>
</evidence>